<evidence type="ECO:0000256" key="4">
    <source>
        <dbReference type="ARBA" id="ARBA00022801"/>
    </source>
</evidence>
<dbReference type="InterPro" id="IPR008979">
    <property type="entry name" value="Galactose-bd-like_sf"/>
</dbReference>
<protein>
    <recommendedName>
        <fullName evidence="2">alpha-L-fucosidase</fullName>
        <ecNumber evidence="2">3.2.1.51</ecNumber>
    </recommendedName>
</protein>
<dbReference type="OrthoDB" id="107551at2"/>
<dbReference type="InterPro" id="IPR057739">
    <property type="entry name" value="Glyco_hydro_29_N"/>
</dbReference>
<accession>A0A495J739</accession>
<dbReference type="Pfam" id="PF00754">
    <property type="entry name" value="F5_F8_type_C"/>
    <property type="match status" value="2"/>
</dbReference>
<gene>
    <name evidence="7" type="ORF">BDD43_4783</name>
</gene>
<evidence type="ECO:0000256" key="2">
    <source>
        <dbReference type="ARBA" id="ARBA00012662"/>
    </source>
</evidence>
<dbReference type="PANTHER" id="PTHR10030:SF37">
    <property type="entry name" value="ALPHA-L-FUCOSIDASE-RELATED"/>
    <property type="match status" value="1"/>
</dbReference>
<evidence type="ECO:0000313" key="8">
    <source>
        <dbReference type="Proteomes" id="UP000268007"/>
    </source>
</evidence>
<comment type="similarity">
    <text evidence="1">Belongs to the glycosyl hydrolase 29 family.</text>
</comment>
<dbReference type="SMART" id="SM00812">
    <property type="entry name" value="Alpha_L_fucos"/>
    <property type="match status" value="1"/>
</dbReference>
<keyword evidence="8" id="KW-1185">Reference proteome</keyword>
<dbReference type="InterPro" id="IPR000421">
    <property type="entry name" value="FA58C"/>
</dbReference>
<dbReference type="AlphaFoldDB" id="A0A495J739"/>
<dbReference type="PROSITE" id="PS50022">
    <property type="entry name" value="FA58C_3"/>
    <property type="match status" value="1"/>
</dbReference>
<dbReference type="Pfam" id="PF01120">
    <property type="entry name" value="Alpha_L_fucos"/>
    <property type="match status" value="1"/>
</dbReference>
<dbReference type="Gene3D" id="2.60.120.260">
    <property type="entry name" value="Galactose-binding domain-like"/>
    <property type="match status" value="2"/>
</dbReference>
<dbReference type="InterPro" id="IPR059177">
    <property type="entry name" value="GH29D-like_dom"/>
</dbReference>
<dbReference type="Proteomes" id="UP000268007">
    <property type="component" value="Unassembled WGS sequence"/>
</dbReference>
<dbReference type="SUPFAM" id="SSF51445">
    <property type="entry name" value="(Trans)glycosidases"/>
    <property type="match status" value="1"/>
</dbReference>
<evidence type="ECO:0000259" key="6">
    <source>
        <dbReference type="PROSITE" id="PS50022"/>
    </source>
</evidence>
<dbReference type="InterPro" id="IPR017853">
    <property type="entry name" value="GH"/>
</dbReference>
<proteinExistence type="inferred from homology"/>
<dbReference type="GO" id="GO:0004560">
    <property type="term" value="F:alpha-L-fucosidase activity"/>
    <property type="evidence" value="ECO:0007669"/>
    <property type="project" value="InterPro"/>
</dbReference>
<name>A0A495J739_9SPHI</name>
<dbReference type="EC" id="3.2.1.51" evidence="2"/>
<evidence type="ECO:0000256" key="3">
    <source>
        <dbReference type="ARBA" id="ARBA00022729"/>
    </source>
</evidence>
<dbReference type="RefSeq" id="WP_121200233.1">
    <property type="nucleotide sequence ID" value="NZ_RBKU01000001.1"/>
</dbReference>
<evidence type="ECO:0000313" key="7">
    <source>
        <dbReference type="EMBL" id="RKR84541.1"/>
    </source>
</evidence>
<dbReference type="PANTHER" id="PTHR10030">
    <property type="entry name" value="ALPHA-L-FUCOSIDASE"/>
    <property type="match status" value="1"/>
</dbReference>
<keyword evidence="5" id="KW-0326">Glycosidase</keyword>
<dbReference type="InterPro" id="IPR000933">
    <property type="entry name" value="Glyco_hydro_29"/>
</dbReference>
<feature type="domain" description="F5/8 type C" evidence="6">
    <location>
        <begin position="545"/>
        <end position="702"/>
    </location>
</feature>
<keyword evidence="3" id="KW-0732">Signal</keyword>
<evidence type="ECO:0000256" key="5">
    <source>
        <dbReference type="ARBA" id="ARBA00023295"/>
    </source>
</evidence>
<dbReference type="GO" id="GO:0005764">
    <property type="term" value="C:lysosome"/>
    <property type="evidence" value="ECO:0007669"/>
    <property type="project" value="TreeGrafter"/>
</dbReference>
<dbReference type="Gene3D" id="3.20.20.80">
    <property type="entry name" value="Glycosidases"/>
    <property type="match status" value="1"/>
</dbReference>
<dbReference type="SUPFAM" id="SSF49785">
    <property type="entry name" value="Galactose-binding domain-like"/>
    <property type="match status" value="2"/>
</dbReference>
<sequence length="703" mass="77204">MKKFILILFLVKATLGFTQPAPKPFGALPSKAQLNWHQMEMYCIIHFGVDTYTDKEWGFGDEDLKILNPVKFNAAQIVGAAKAGGFKGVVIVAKHHDGLCLWPSKTTEHNISNTAWKNGKGDMVKEYQLACLKLNMQMGVYCSPWDRNNPNYGKPGYLAIYQNQLRELYQNYGTLFVSWHDGANGGDGFYGGAREIRTIDRSTYYDWPNTWAITRKMQPSAVIFGDVGPDVRWVGNEEGHAGETCWATYNPQAPDAGKIPANGYVKDEEGTEGTLHGTHWMPAECDVSLRPGWFYHASQNNQVKSPYTLLNLYYKSVGRGANLDLGLSPNRNGLLDTEDVASLKQFGKILNQTFAVDLAKSAKLTASNIRGNNAAKYGPEFLLDNNRYTYWATDDKVTTPVLTLNLGTLKSFNVIRLRENIKLGQRIEAAEVDAFLAGEWVKIASVTSIGANRLIRLPQNITTGKVRLRITKSPVCIALSDFALYKEPTHVTVPIITRNKAGQVTIATDAPVEAIRYTVDGSDVTIKSPIYNAPIVLANGGLIKAIAIDGKQTSEQAMAQFGVSKQNWTVLPGTTGNNPKNAIDENNNSLWSTLPTDSVSSFVPAELRVDMGTAQNIAAFSYLPRQDKKSAGVVDQFVFLVSTDGATWQQVAGGEFANIKSNPIEQQVKLAQPVNARYFAFKALHVVSGNGITAAEIGITTQQ</sequence>
<dbReference type="GO" id="GO:0016139">
    <property type="term" value="P:glycoside catabolic process"/>
    <property type="evidence" value="ECO:0007669"/>
    <property type="project" value="TreeGrafter"/>
</dbReference>
<comment type="caution">
    <text evidence="7">The sequence shown here is derived from an EMBL/GenBank/DDBJ whole genome shotgun (WGS) entry which is preliminary data.</text>
</comment>
<dbReference type="Pfam" id="PF13290">
    <property type="entry name" value="CHB_HEX_C_1"/>
    <property type="match status" value="1"/>
</dbReference>
<keyword evidence="4" id="KW-0378">Hydrolase</keyword>
<reference evidence="7 8" key="1">
    <citation type="submission" date="2018-10" db="EMBL/GenBank/DDBJ databases">
        <title>Genomic Encyclopedia of Archaeal and Bacterial Type Strains, Phase II (KMG-II): from individual species to whole genera.</title>
        <authorList>
            <person name="Goeker M."/>
        </authorList>
    </citation>
    <scope>NUCLEOTIDE SEQUENCE [LARGE SCALE GENOMIC DNA]</scope>
    <source>
        <strain evidence="7 8">DSM 18602</strain>
    </source>
</reference>
<evidence type="ECO:0000256" key="1">
    <source>
        <dbReference type="ARBA" id="ARBA00007951"/>
    </source>
</evidence>
<dbReference type="GO" id="GO:0006004">
    <property type="term" value="P:fucose metabolic process"/>
    <property type="evidence" value="ECO:0007669"/>
    <property type="project" value="TreeGrafter"/>
</dbReference>
<organism evidence="7 8">
    <name type="scientific">Mucilaginibacter gracilis</name>
    <dbReference type="NCBI Taxonomy" id="423350"/>
    <lineage>
        <taxon>Bacteria</taxon>
        <taxon>Pseudomonadati</taxon>
        <taxon>Bacteroidota</taxon>
        <taxon>Sphingobacteriia</taxon>
        <taxon>Sphingobacteriales</taxon>
        <taxon>Sphingobacteriaceae</taxon>
        <taxon>Mucilaginibacter</taxon>
    </lineage>
</organism>
<dbReference type="EMBL" id="RBKU01000001">
    <property type="protein sequence ID" value="RKR84541.1"/>
    <property type="molecule type" value="Genomic_DNA"/>
</dbReference>